<comment type="caution">
    <text evidence="1">The sequence shown here is derived from an EMBL/GenBank/DDBJ whole genome shotgun (WGS) entry which is preliminary data.</text>
</comment>
<accession>A0A1D2N6A9</accession>
<evidence type="ECO:0000313" key="2">
    <source>
        <dbReference type="Proteomes" id="UP000094527"/>
    </source>
</evidence>
<keyword evidence="2" id="KW-1185">Reference proteome</keyword>
<organism evidence="1 2">
    <name type="scientific">Orchesella cincta</name>
    <name type="common">Springtail</name>
    <name type="synonym">Podura cincta</name>
    <dbReference type="NCBI Taxonomy" id="48709"/>
    <lineage>
        <taxon>Eukaryota</taxon>
        <taxon>Metazoa</taxon>
        <taxon>Ecdysozoa</taxon>
        <taxon>Arthropoda</taxon>
        <taxon>Hexapoda</taxon>
        <taxon>Collembola</taxon>
        <taxon>Entomobryomorpha</taxon>
        <taxon>Entomobryoidea</taxon>
        <taxon>Orchesellidae</taxon>
        <taxon>Orchesellinae</taxon>
        <taxon>Orchesella</taxon>
    </lineage>
</organism>
<reference evidence="1 2" key="1">
    <citation type="journal article" date="2016" name="Genome Biol. Evol.">
        <title>Gene Family Evolution Reflects Adaptation to Soil Environmental Stressors in the Genome of the Collembolan Orchesella cincta.</title>
        <authorList>
            <person name="Faddeeva-Vakhrusheva A."/>
            <person name="Derks M.F."/>
            <person name="Anvar S.Y."/>
            <person name="Agamennone V."/>
            <person name="Suring W."/>
            <person name="Smit S."/>
            <person name="van Straalen N.M."/>
            <person name="Roelofs D."/>
        </authorList>
    </citation>
    <scope>NUCLEOTIDE SEQUENCE [LARGE SCALE GENOMIC DNA]</scope>
    <source>
        <tissue evidence="1">Mixed pool</tissue>
    </source>
</reference>
<dbReference type="Proteomes" id="UP000094527">
    <property type="component" value="Unassembled WGS sequence"/>
</dbReference>
<gene>
    <name evidence="1" type="ORF">Ocin01_05860</name>
</gene>
<dbReference type="EMBL" id="LJIJ01000185">
    <property type="protein sequence ID" value="ODN00809.1"/>
    <property type="molecule type" value="Genomic_DNA"/>
</dbReference>
<dbReference type="AlphaFoldDB" id="A0A1D2N6A9"/>
<protein>
    <submittedName>
        <fullName evidence="1">Uncharacterized protein</fullName>
    </submittedName>
</protein>
<sequence>MLILIRGVHQIKRMILFLKCYVRA</sequence>
<name>A0A1D2N6A9_ORCCI</name>
<proteinExistence type="predicted"/>
<evidence type="ECO:0000313" key="1">
    <source>
        <dbReference type="EMBL" id="ODN00809.1"/>
    </source>
</evidence>
<feature type="non-terminal residue" evidence="1">
    <location>
        <position position="24"/>
    </location>
</feature>